<evidence type="ECO:0000313" key="3">
    <source>
        <dbReference type="Proteomes" id="UP000608154"/>
    </source>
</evidence>
<dbReference type="InterPro" id="IPR010296">
    <property type="entry name" value="DUF899_thioredox"/>
</dbReference>
<keyword evidence="1" id="KW-0175">Coiled coil</keyword>
<dbReference type="Pfam" id="PF05988">
    <property type="entry name" value="DUF899"/>
    <property type="match status" value="1"/>
</dbReference>
<accession>A0A916X636</accession>
<proteinExistence type="predicted"/>
<sequence length="244" mass="27616">MTEEFPRMSFPNESSEYREARNALLDAEIALRRKTEAVAEMRRELPPGGVIPEDFVFERIGAYQRPEKVRLSELFGDFPTLLIYSYMFGPERDVPCPGCTHLLDCIDGAARHVPQRAPLCVVAASPIARLAAWAHDRGWAHLQLLSTAGNDYNAHYYGNTASLTLEMRTARGYKSDENWDEPMLNVFGKDGDTIRHFWGSELVFAPDDPGQDHRGLDVIDPVWGLLDTTPEGRGDWFPKVDYSR</sequence>
<dbReference type="RefSeq" id="WP_188772861.1">
    <property type="nucleotide sequence ID" value="NZ_BMHK01000036.1"/>
</dbReference>
<evidence type="ECO:0008006" key="4">
    <source>
        <dbReference type="Google" id="ProtNLM"/>
    </source>
</evidence>
<dbReference type="EMBL" id="BMHK01000036">
    <property type="protein sequence ID" value="GGC13175.1"/>
    <property type="molecule type" value="Genomic_DNA"/>
</dbReference>
<name>A0A916X636_9SPHN</name>
<dbReference type="Proteomes" id="UP000608154">
    <property type="component" value="Unassembled WGS sequence"/>
</dbReference>
<evidence type="ECO:0000256" key="1">
    <source>
        <dbReference type="SAM" id="Coils"/>
    </source>
</evidence>
<organism evidence="2 3">
    <name type="scientific">Novosphingobium endophyticum</name>
    <dbReference type="NCBI Taxonomy" id="1955250"/>
    <lineage>
        <taxon>Bacteria</taxon>
        <taxon>Pseudomonadati</taxon>
        <taxon>Pseudomonadota</taxon>
        <taxon>Alphaproteobacteria</taxon>
        <taxon>Sphingomonadales</taxon>
        <taxon>Sphingomonadaceae</taxon>
        <taxon>Novosphingobium</taxon>
    </lineage>
</organism>
<dbReference type="AlphaFoldDB" id="A0A916X636"/>
<reference evidence="2" key="2">
    <citation type="submission" date="2020-09" db="EMBL/GenBank/DDBJ databases">
        <authorList>
            <person name="Sun Q."/>
            <person name="Zhou Y."/>
        </authorList>
    </citation>
    <scope>NUCLEOTIDE SEQUENCE</scope>
    <source>
        <strain evidence="2">CGMCC 1.15095</strain>
    </source>
</reference>
<reference evidence="2" key="1">
    <citation type="journal article" date="2014" name="Int. J. Syst. Evol. Microbiol.">
        <title>Complete genome sequence of Corynebacterium casei LMG S-19264T (=DSM 44701T), isolated from a smear-ripened cheese.</title>
        <authorList>
            <consortium name="US DOE Joint Genome Institute (JGI-PGF)"/>
            <person name="Walter F."/>
            <person name="Albersmeier A."/>
            <person name="Kalinowski J."/>
            <person name="Ruckert C."/>
        </authorList>
    </citation>
    <scope>NUCLEOTIDE SEQUENCE</scope>
    <source>
        <strain evidence="2">CGMCC 1.15095</strain>
    </source>
</reference>
<gene>
    <name evidence="2" type="ORF">GCM10011494_35050</name>
</gene>
<comment type="caution">
    <text evidence="2">The sequence shown here is derived from an EMBL/GenBank/DDBJ whole genome shotgun (WGS) entry which is preliminary data.</text>
</comment>
<evidence type="ECO:0000313" key="2">
    <source>
        <dbReference type="EMBL" id="GGC13175.1"/>
    </source>
</evidence>
<keyword evidence="3" id="KW-1185">Reference proteome</keyword>
<protein>
    <recommendedName>
        <fullName evidence="4">DUF899 domain-containing protein</fullName>
    </recommendedName>
</protein>
<feature type="coiled-coil region" evidence="1">
    <location>
        <begin position="17"/>
        <end position="44"/>
    </location>
</feature>